<feature type="transmembrane region" description="Helical" evidence="1">
    <location>
        <begin position="21"/>
        <end position="39"/>
    </location>
</feature>
<reference evidence="3" key="2">
    <citation type="submission" date="2020-08" db="EMBL/GenBank/DDBJ databases">
        <authorList>
            <person name="Lai Q."/>
        </authorList>
    </citation>
    <scope>NUCLEOTIDE SEQUENCE</scope>
    <source>
        <strain evidence="3">S27-2</strain>
    </source>
</reference>
<comment type="caution">
    <text evidence="3">The sequence shown here is derived from an EMBL/GenBank/DDBJ whole genome shotgun (WGS) entry which is preliminary data.</text>
</comment>
<feature type="transmembrane region" description="Helical" evidence="1">
    <location>
        <begin position="88"/>
        <end position="108"/>
    </location>
</feature>
<sequence length="505" mass="56789">MILTETPRRQRVTKLVGWGHWFAFFNILIAIVIASIYTFNSRLPDTALGAVYLFSNWFGHISFLTFIGFVILILPLCYLLPNVKVVKAIASVVAAVGLALLAFDALVYTKYGLHVSFSSAELLRNETRNVIANFGWQQWGFFALLFIVWLSFQLILANALWKRTERFKLRKYAQPLALFFIACFVTSHATHIWADANLYQPIVEQDDMFPLSYPATAKTLMSKYDLLDRDSYEQRKQLQLERRIQGVNYPTSALYCSINPQSNVNLLVLNHGDIDALVAELPVSKINNYYDLSSSAVAGQFSLLYGLPEMYQHVMYPITPVLLDLPAKLGLETYVYAPGFKYGNSSWDAFKQQFAQHSARLAIAFVSPEQAQELLSHFDFSAGQIVITGLQSDSQVSTYSNLQGVDQVSVAGHEDIAPTLLNAMGCSTNTELYSTGQNLMQLKRDWMVTSLGDKIVLLNPTRRIEVDSNGNHKIFDRQTGAELSEDLNTSVLSQGIKHLSRFIAK</sequence>
<accession>A0A8J6IRW7</accession>
<evidence type="ECO:0000256" key="1">
    <source>
        <dbReference type="SAM" id="Phobius"/>
    </source>
</evidence>
<keyword evidence="1" id="KW-0472">Membrane</keyword>
<feature type="transmembrane region" description="Helical" evidence="1">
    <location>
        <begin position="173"/>
        <end position="194"/>
    </location>
</feature>
<proteinExistence type="predicted"/>
<evidence type="ECO:0000259" key="2">
    <source>
        <dbReference type="Pfam" id="PF11893"/>
    </source>
</evidence>
<protein>
    <submittedName>
        <fullName evidence="3">DUF3413 domain-containing protein</fullName>
    </submittedName>
</protein>
<feature type="transmembrane region" description="Helical" evidence="1">
    <location>
        <begin position="139"/>
        <end position="161"/>
    </location>
</feature>
<dbReference type="InterPro" id="IPR024588">
    <property type="entry name" value="YejM_N"/>
</dbReference>
<keyword evidence="4" id="KW-1185">Reference proteome</keyword>
<evidence type="ECO:0000313" key="3">
    <source>
        <dbReference type="EMBL" id="MBC3764607.1"/>
    </source>
</evidence>
<name>A0A8J6IRW7_9ALTE</name>
<dbReference type="RefSeq" id="WP_186505070.1">
    <property type="nucleotide sequence ID" value="NZ_JACNEP010000001.1"/>
</dbReference>
<feature type="domain" description="Inner membrane protein YejM N-terminal" evidence="2">
    <location>
        <begin position="7"/>
        <end position="256"/>
    </location>
</feature>
<dbReference type="Pfam" id="PF11893">
    <property type="entry name" value="DUF3413"/>
    <property type="match status" value="1"/>
</dbReference>
<organism evidence="3 4">
    <name type="scientific">Neptunicella marina</name>
    <dbReference type="NCBI Taxonomy" id="2125989"/>
    <lineage>
        <taxon>Bacteria</taxon>
        <taxon>Pseudomonadati</taxon>
        <taxon>Pseudomonadota</taxon>
        <taxon>Gammaproteobacteria</taxon>
        <taxon>Alteromonadales</taxon>
        <taxon>Alteromonadaceae</taxon>
        <taxon>Neptunicella</taxon>
    </lineage>
</organism>
<evidence type="ECO:0000313" key="4">
    <source>
        <dbReference type="Proteomes" id="UP000601768"/>
    </source>
</evidence>
<feature type="transmembrane region" description="Helical" evidence="1">
    <location>
        <begin position="59"/>
        <end position="81"/>
    </location>
</feature>
<dbReference type="Proteomes" id="UP000601768">
    <property type="component" value="Unassembled WGS sequence"/>
</dbReference>
<dbReference type="EMBL" id="JACNEP010000001">
    <property type="protein sequence ID" value="MBC3764607.1"/>
    <property type="molecule type" value="Genomic_DNA"/>
</dbReference>
<gene>
    <name evidence="3" type="ORF">H8B19_01870</name>
</gene>
<keyword evidence="1" id="KW-0812">Transmembrane</keyword>
<reference evidence="3" key="1">
    <citation type="journal article" date="2018" name="Int. J. Syst. Evol. Microbiol.">
        <title>Neptunicella marina gen. nov., sp. nov., isolated from surface seawater.</title>
        <authorList>
            <person name="Liu X."/>
            <person name="Lai Q."/>
            <person name="Du Y."/>
            <person name="Zhang X."/>
            <person name="Liu Z."/>
            <person name="Sun F."/>
            <person name="Shao Z."/>
        </authorList>
    </citation>
    <scope>NUCLEOTIDE SEQUENCE</scope>
    <source>
        <strain evidence="3">S27-2</strain>
    </source>
</reference>
<dbReference type="AlphaFoldDB" id="A0A8J6IRW7"/>
<keyword evidence="1" id="KW-1133">Transmembrane helix</keyword>